<comment type="caution">
    <text evidence="2">The sequence shown here is derived from an EMBL/GenBank/DDBJ whole genome shotgun (WGS) entry which is preliminary data.</text>
</comment>
<evidence type="ECO:0000256" key="1">
    <source>
        <dbReference type="SAM" id="SignalP"/>
    </source>
</evidence>
<organism evidence="2 3">
    <name type="scientific">Ceratodon purpureus</name>
    <name type="common">Fire moss</name>
    <name type="synonym">Dicranum purpureum</name>
    <dbReference type="NCBI Taxonomy" id="3225"/>
    <lineage>
        <taxon>Eukaryota</taxon>
        <taxon>Viridiplantae</taxon>
        <taxon>Streptophyta</taxon>
        <taxon>Embryophyta</taxon>
        <taxon>Bryophyta</taxon>
        <taxon>Bryophytina</taxon>
        <taxon>Bryopsida</taxon>
        <taxon>Dicranidae</taxon>
        <taxon>Pseudoditrichales</taxon>
        <taxon>Ditrichaceae</taxon>
        <taxon>Ceratodon</taxon>
    </lineage>
</organism>
<reference evidence="2 3" key="1">
    <citation type="submission" date="2020-06" db="EMBL/GenBank/DDBJ databases">
        <title>WGS assembly of Ceratodon purpureus strain R40.</title>
        <authorList>
            <person name="Carey S.B."/>
            <person name="Jenkins J."/>
            <person name="Shu S."/>
            <person name="Lovell J.T."/>
            <person name="Sreedasyam A."/>
            <person name="Maumus F."/>
            <person name="Tiley G.P."/>
            <person name="Fernandez-Pozo N."/>
            <person name="Barry K."/>
            <person name="Chen C."/>
            <person name="Wang M."/>
            <person name="Lipzen A."/>
            <person name="Daum C."/>
            <person name="Saski C.A."/>
            <person name="Payton A.C."/>
            <person name="Mcbreen J.C."/>
            <person name="Conrad R.E."/>
            <person name="Kollar L.M."/>
            <person name="Olsson S."/>
            <person name="Huttunen S."/>
            <person name="Landis J.B."/>
            <person name="Wickett N.J."/>
            <person name="Johnson M.G."/>
            <person name="Rensing S.A."/>
            <person name="Grimwood J."/>
            <person name="Schmutz J."/>
            <person name="Mcdaniel S.F."/>
        </authorList>
    </citation>
    <scope>NUCLEOTIDE SEQUENCE [LARGE SCALE GENOMIC DNA]</scope>
    <source>
        <strain evidence="2 3">R40</strain>
    </source>
</reference>
<gene>
    <name evidence="2" type="ORF">KC19_6G137400</name>
</gene>
<dbReference type="Proteomes" id="UP000822688">
    <property type="component" value="Chromosome 6"/>
</dbReference>
<dbReference type="AlphaFoldDB" id="A0A8T0HGG2"/>
<evidence type="ECO:0000313" key="3">
    <source>
        <dbReference type="Proteomes" id="UP000822688"/>
    </source>
</evidence>
<protein>
    <submittedName>
        <fullName evidence="2">Uncharacterized protein</fullName>
    </submittedName>
</protein>
<keyword evidence="1" id="KW-0732">Signal</keyword>
<feature type="signal peptide" evidence="1">
    <location>
        <begin position="1"/>
        <end position="18"/>
    </location>
</feature>
<accession>A0A8T0HGG2</accession>
<sequence length="49" mass="5325">MRPRYSAAIVVMLRVCLTALLPNPSSTRLFTCVLFQSVCSTCGGCVLFV</sequence>
<name>A0A8T0HGG2_CERPU</name>
<evidence type="ECO:0000313" key="2">
    <source>
        <dbReference type="EMBL" id="KAG0570085.1"/>
    </source>
</evidence>
<feature type="chain" id="PRO_5035785665" evidence="1">
    <location>
        <begin position="19"/>
        <end position="49"/>
    </location>
</feature>
<keyword evidence="3" id="KW-1185">Reference proteome</keyword>
<proteinExistence type="predicted"/>
<dbReference type="EMBL" id="CM026427">
    <property type="protein sequence ID" value="KAG0570085.1"/>
    <property type="molecule type" value="Genomic_DNA"/>
</dbReference>